<dbReference type="PANTHER" id="PTHR28047:SF5">
    <property type="entry name" value="PROTEIN DCG1"/>
    <property type="match status" value="1"/>
</dbReference>
<evidence type="ECO:0000313" key="3">
    <source>
        <dbReference type="Proteomes" id="UP000223606"/>
    </source>
</evidence>
<dbReference type="GO" id="GO:0047661">
    <property type="term" value="F:amino-acid racemase activity"/>
    <property type="evidence" value="ECO:0007669"/>
    <property type="project" value="InterPro"/>
</dbReference>
<proteinExistence type="inferred from homology"/>
<dbReference type="Gene3D" id="3.40.50.12500">
    <property type="match status" value="1"/>
</dbReference>
<dbReference type="KEGG" id="hdi:HDIA_3286"/>
<dbReference type="OrthoDB" id="9791723at2"/>
<keyword evidence="3" id="KW-1185">Reference proteome</keyword>
<dbReference type="InterPro" id="IPR053714">
    <property type="entry name" value="Iso_Racemase_Enz_sf"/>
</dbReference>
<gene>
    <name evidence="2" type="ORF">HDIA_3286</name>
</gene>
<dbReference type="RefSeq" id="WP_099557161.1">
    <property type="nucleotide sequence ID" value="NZ_LT960614.1"/>
</dbReference>
<dbReference type="AlphaFoldDB" id="A0A2C9D956"/>
<dbReference type="InterPro" id="IPR015942">
    <property type="entry name" value="Asp/Glu/hydantoin_racemase"/>
</dbReference>
<reference evidence="3" key="1">
    <citation type="submission" date="2017-09" db="EMBL/GenBank/DDBJ databases">
        <title>Genome sequence of Nannocystis excedens DSM 71.</title>
        <authorList>
            <person name="Blom J."/>
        </authorList>
    </citation>
    <scope>NUCLEOTIDE SEQUENCE [LARGE SCALE GENOMIC DNA]</scope>
    <source>
        <strain evidence="3">type strain: E19</strain>
    </source>
</reference>
<evidence type="ECO:0000256" key="1">
    <source>
        <dbReference type="ARBA" id="ARBA00038414"/>
    </source>
</evidence>
<dbReference type="InterPro" id="IPR052186">
    <property type="entry name" value="Hydantoin_racemase-like"/>
</dbReference>
<comment type="similarity">
    <text evidence="1">Belongs to the HyuE racemase family.</text>
</comment>
<accession>A0A2C9D956</accession>
<dbReference type="Proteomes" id="UP000223606">
    <property type="component" value="Chromosome 1"/>
</dbReference>
<protein>
    <submittedName>
        <fullName evidence="2">Hydantoin racemase</fullName>
    </submittedName>
</protein>
<sequence>MAPDRILLINPNTSAAMTDRLADLAQGLMPGSEVVPVTARFGAEVIATRAGYAIAGHAALDAYACQRGTVDAVLLTCFGDPGLEALREVASVPVVGLLEASVQLAGRAGRPFGIVTAGRPWGPMLDERVNAMPERSLYRGTRTLDFDGLALARDPDMALAAMIEAAECLANGGAEQIILGGAAMVGWGARMGSRFATIDCLKAAALALQSLPSGSMAPADPVRPIASQGLSPELARLLANPSGTA</sequence>
<organism evidence="2 3">
    <name type="scientific">Hartmannibacter diazotrophicus</name>
    <dbReference type="NCBI Taxonomy" id="1482074"/>
    <lineage>
        <taxon>Bacteria</taxon>
        <taxon>Pseudomonadati</taxon>
        <taxon>Pseudomonadota</taxon>
        <taxon>Alphaproteobacteria</taxon>
        <taxon>Hyphomicrobiales</taxon>
        <taxon>Pleomorphomonadaceae</taxon>
        <taxon>Hartmannibacter</taxon>
    </lineage>
</organism>
<dbReference type="Pfam" id="PF01177">
    <property type="entry name" value="Asp_Glu_race"/>
    <property type="match status" value="1"/>
</dbReference>
<name>A0A2C9D956_9HYPH</name>
<dbReference type="PANTHER" id="PTHR28047">
    <property type="entry name" value="PROTEIN DCG1"/>
    <property type="match status" value="1"/>
</dbReference>
<evidence type="ECO:0000313" key="2">
    <source>
        <dbReference type="EMBL" id="SON56827.1"/>
    </source>
</evidence>
<dbReference type="EMBL" id="LT960614">
    <property type="protein sequence ID" value="SON56827.1"/>
    <property type="molecule type" value="Genomic_DNA"/>
</dbReference>